<reference evidence="1" key="1">
    <citation type="journal article" date="2020" name="Stud. Mycol.">
        <title>101 Dothideomycetes genomes: a test case for predicting lifestyles and emergence of pathogens.</title>
        <authorList>
            <person name="Haridas S."/>
            <person name="Albert R."/>
            <person name="Binder M."/>
            <person name="Bloem J."/>
            <person name="Labutti K."/>
            <person name="Salamov A."/>
            <person name="Andreopoulos B."/>
            <person name="Baker S."/>
            <person name="Barry K."/>
            <person name="Bills G."/>
            <person name="Bluhm B."/>
            <person name="Cannon C."/>
            <person name="Castanera R."/>
            <person name="Culley D."/>
            <person name="Daum C."/>
            <person name="Ezra D."/>
            <person name="Gonzalez J."/>
            <person name="Henrissat B."/>
            <person name="Kuo A."/>
            <person name="Liang C."/>
            <person name="Lipzen A."/>
            <person name="Lutzoni F."/>
            <person name="Magnuson J."/>
            <person name="Mondo S."/>
            <person name="Nolan M."/>
            <person name="Ohm R."/>
            <person name="Pangilinan J."/>
            <person name="Park H.-J."/>
            <person name="Ramirez L."/>
            <person name="Alfaro M."/>
            <person name="Sun H."/>
            <person name="Tritt A."/>
            <person name="Yoshinaga Y."/>
            <person name="Zwiers L.-H."/>
            <person name="Turgeon B."/>
            <person name="Goodwin S."/>
            <person name="Spatafora J."/>
            <person name="Crous P."/>
            <person name="Grigoriev I."/>
        </authorList>
    </citation>
    <scope>NUCLEOTIDE SEQUENCE</scope>
    <source>
        <strain evidence="1">CBS 101060</strain>
    </source>
</reference>
<evidence type="ECO:0000313" key="2">
    <source>
        <dbReference type="Proteomes" id="UP000799429"/>
    </source>
</evidence>
<dbReference type="EMBL" id="MU006103">
    <property type="protein sequence ID" value="KAF2836639.1"/>
    <property type="molecule type" value="Genomic_DNA"/>
</dbReference>
<keyword evidence="2" id="KW-1185">Reference proteome</keyword>
<gene>
    <name evidence="1" type="ORF">M501DRAFT_996863</name>
</gene>
<sequence>MVLEYLGFRVLDVVVGFILQFSLLHSHLSWKPIHPSIHIFPDNLVKGYKYTLSQREQYTAYSCMYTAQLDKLADMTQDTLLTVFLHIVLQQLPSFLRIQ</sequence>
<accession>A0A9P4VQM0</accession>
<evidence type="ECO:0000313" key="1">
    <source>
        <dbReference type="EMBL" id="KAF2836639.1"/>
    </source>
</evidence>
<organism evidence="1 2">
    <name type="scientific">Patellaria atrata CBS 101060</name>
    <dbReference type="NCBI Taxonomy" id="1346257"/>
    <lineage>
        <taxon>Eukaryota</taxon>
        <taxon>Fungi</taxon>
        <taxon>Dikarya</taxon>
        <taxon>Ascomycota</taxon>
        <taxon>Pezizomycotina</taxon>
        <taxon>Dothideomycetes</taxon>
        <taxon>Dothideomycetes incertae sedis</taxon>
        <taxon>Patellariales</taxon>
        <taxon>Patellariaceae</taxon>
        <taxon>Patellaria</taxon>
    </lineage>
</organism>
<dbReference type="AlphaFoldDB" id="A0A9P4VQM0"/>
<comment type="caution">
    <text evidence="1">The sequence shown here is derived from an EMBL/GenBank/DDBJ whole genome shotgun (WGS) entry which is preliminary data.</text>
</comment>
<dbReference type="Proteomes" id="UP000799429">
    <property type="component" value="Unassembled WGS sequence"/>
</dbReference>
<proteinExistence type="predicted"/>
<name>A0A9P4VQM0_9PEZI</name>
<protein>
    <submittedName>
        <fullName evidence="1">Uncharacterized protein</fullName>
    </submittedName>
</protein>